<reference evidence="3" key="1">
    <citation type="submission" date="2020-09" db="EMBL/GenBank/DDBJ databases">
        <title>Genome-Enabled Discovery of Anthraquinone Biosynthesis in Senna tora.</title>
        <authorList>
            <person name="Kang S.-H."/>
            <person name="Pandey R.P."/>
            <person name="Lee C.-M."/>
            <person name="Sim J.-S."/>
            <person name="Jeong J.-T."/>
            <person name="Choi B.-S."/>
            <person name="Jung M."/>
            <person name="Ginzburg D."/>
            <person name="Zhao K."/>
            <person name="Won S.Y."/>
            <person name="Oh T.-J."/>
            <person name="Yu Y."/>
            <person name="Kim N.-H."/>
            <person name="Lee O.R."/>
            <person name="Lee T.-H."/>
            <person name="Bashyal P."/>
            <person name="Kim T.-S."/>
            <person name="Lee W.-H."/>
            <person name="Kawkins C."/>
            <person name="Kim C.-K."/>
            <person name="Kim J.S."/>
            <person name="Ahn B.O."/>
            <person name="Rhee S.Y."/>
            <person name="Sohng J.K."/>
        </authorList>
    </citation>
    <scope>NUCLEOTIDE SEQUENCE</scope>
    <source>
        <tissue evidence="3">Leaf</tissue>
    </source>
</reference>
<dbReference type="PRINTS" id="PR00291">
    <property type="entry name" value="KUNITZINHBTR"/>
</dbReference>
<dbReference type="PANTHER" id="PTHR46162:SF40">
    <property type="entry name" value="TRAF-LIKE FAMILY PROTEIN"/>
    <property type="match status" value="1"/>
</dbReference>
<feature type="domain" description="MATH" evidence="2">
    <location>
        <begin position="299"/>
        <end position="430"/>
    </location>
</feature>
<organism evidence="3 4">
    <name type="scientific">Senna tora</name>
    <dbReference type="NCBI Taxonomy" id="362788"/>
    <lineage>
        <taxon>Eukaryota</taxon>
        <taxon>Viridiplantae</taxon>
        <taxon>Streptophyta</taxon>
        <taxon>Embryophyta</taxon>
        <taxon>Tracheophyta</taxon>
        <taxon>Spermatophyta</taxon>
        <taxon>Magnoliopsida</taxon>
        <taxon>eudicotyledons</taxon>
        <taxon>Gunneridae</taxon>
        <taxon>Pentapetalae</taxon>
        <taxon>rosids</taxon>
        <taxon>fabids</taxon>
        <taxon>Fabales</taxon>
        <taxon>Fabaceae</taxon>
        <taxon>Caesalpinioideae</taxon>
        <taxon>Cassia clade</taxon>
        <taxon>Senna</taxon>
    </lineage>
</organism>
<keyword evidence="1" id="KW-0732">Signal</keyword>
<evidence type="ECO:0000313" key="4">
    <source>
        <dbReference type="Proteomes" id="UP000634136"/>
    </source>
</evidence>
<gene>
    <name evidence="3" type="ORF">G2W53_034320</name>
</gene>
<sequence length="596" mass="66840">MKTTPLLSLASLFFLLSAFAAATDEVILDSDGDILRNGGTYRLSPIPRIGNGGIFATAIRHGDSDACSLAVTKGLPYTSGFPVTISALVKPVFIKTSYQLLLSFAYVPPNICSSKSAWVVKSANDFEGEDLAAVFVADSDDTLGSLFYIKPYESTSEKFTYKLVVCGGGDLGVCRDVGVRKDNNGNERLVVTNSGEPMVLQFDKIIIVKLILRLREEIRAFWLVCAAQMKKFSDFLFAFLLGSLYGAIIVINENKKAKYSIKKQNASNKNLGKKGSLKMWGLDFLRHSNEMVRVRDMRPSHFSLKIQSYSLLVDHHVGYESGIFEAGGYKWSLVFYPLGKNQSNHISLYLRIKEEDTFSPGWEVDVCFKLFVQDQIQDKYFSIEDDGREIKRFHGMKTEWGFPEFLRVDTFKDPSKGYLVDDSCIFGAEVFVMKCTGKSECFSMVQTPSAQATYTWDIQNFAALCKESSLYSQTFKIGGRSWKLHIIYPEGNSVVNKLSLYVDLVDEGEYLPTNGRVFAKCKLRIKDQLYSNHHERDVSGWCDSLHKSLGYTDFILVNHLKDASMGFILKDSLVVEAQFTLVSNTTTTTPTCQAKQ</sequence>
<dbReference type="InterPro" id="IPR002160">
    <property type="entry name" value="Prot_inh_Kunz-lg"/>
</dbReference>
<evidence type="ECO:0000313" key="3">
    <source>
        <dbReference type="EMBL" id="KAF7813344.1"/>
    </source>
</evidence>
<dbReference type="SMART" id="SM00061">
    <property type="entry name" value="MATH"/>
    <property type="match status" value="2"/>
</dbReference>
<dbReference type="Pfam" id="PF00197">
    <property type="entry name" value="Kunitz_legume"/>
    <property type="match status" value="1"/>
</dbReference>
<dbReference type="Pfam" id="PF22486">
    <property type="entry name" value="MATH_2"/>
    <property type="match status" value="2"/>
</dbReference>
<dbReference type="Gene3D" id="2.80.10.50">
    <property type="match status" value="1"/>
</dbReference>
<feature type="domain" description="MATH" evidence="2">
    <location>
        <begin position="451"/>
        <end position="579"/>
    </location>
</feature>
<dbReference type="PROSITE" id="PS50144">
    <property type="entry name" value="MATH"/>
    <property type="match status" value="2"/>
</dbReference>
<dbReference type="InterPro" id="IPR008974">
    <property type="entry name" value="TRAF-like"/>
</dbReference>
<dbReference type="CDD" id="cd00121">
    <property type="entry name" value="MATH"/>
    <property type="match status" value="2"/>
</dbReference>
<dbReference type="AlphaFoldDB" id="A0A834TAU0"/>
<name>A0A834TAU0_9FABA</name>
<keyword evidence="4" id="KW-1185">Reference proteome</keyword>
<dbReference type="Proteomes" id="UP000634136">
    <property type="component" value="Unassembled WGS sequence"/>
</dbReference>
<dbReference type="InterPro" id="IPR011065">
    <property type="entry name" value="Kunitz_inhibitor_STI-like_sf"/>
</dbReference>
<comment type="caution">
    <text evidence="3">The sequence shown here is derived from an EMBL/GenBank/DDBJ whole genome shotgun (WGS) entry which is preliminary data.</text>
</comment>
<dbReference type="PROSITE" id="PS00283">
    <property type="entry name" value="SOYBEAN_KUNITZ"/>
    <property type="match status" value="1"/>
</dbReference>
<dbReference type="OrthoDB" id="192247at2759"/>
<dbReference type="InterPro" id="IPR002083">
    <property type="entry name" value="MATH/TRAF_dom"/>
</dbReference>
<feature type="signal peptide" evidence="1">
    <location>
        <begin position="1"/>
        <end position="22"/>
    </location>
</feature>
<dbReference type="EMBL" id="JAAIUW010000010">
    <property type="protein sequence ID" value="KAF7813344.1"/>
    <property type="molecule type" value="Genomic_DNA"/>
</dbReference>
<dbReference type="SMART" id="SM00452">
    <property type="entry name" value="STI"/>
    <property type="match status" value="1"/>
</dbReference>
<dbReference type="SUPFAM" id="SSF50386">
    <property type="entry name" value="STI-like"/>
    <property type="match status" value="1"/>
</dbReference>
<feature type="chain" id="PRO_5032947964" evidence="1">
    <location>
        <begin position="23"/>
        <end position="596"/>
    </location>
</feature>
<evidence type="ECO:0000259" key="2">
    <source>
        <dbReference type="PROSITE" id="PS50144"/>
    </source>
</evidence>
<dbReference type="PANTHER" id="PTHR46162">
    <property type="entry name" value="TRAF-LIKE FAMILY PROTEIN"/>
    <property type="match status" value="1"/>
</dbReference>
<proteinExistence type="predicted"/>
<accession>A0A834TAU0</accession>
<dbReference type="Gene3D" id="2.60.210.10">
    <property type="entry name" value="Apoptosis, Tumor Necrosis Factor Receptor Associated Protein 2, Chain A"/>
    <property type="match status" value="2"/>
</dbReference>
<protein>
    <submittedName>
        <fullName evidence="3">MATH domain and coiled-coil domain-containing protein</fullName>
    </submittedName>
</protein>
<evidence type="ECO:0000256" key="1">
    <source>
        <dbReference type="SAM" id="SignalP"/>
    </source>
</evidence>
<dbReference type="GO" id="GO:0004866">
    <property type="term" value="F:endopeptidase inhibitor activity"/>
    <property type="evidence" value="ECO:0007669"/>
    <property type="project" value="InterPro"/>
</dbReference>
<dbReference type="SUPFAM" id="SSF49599">
    <property type="entry name" value="TRAF domain-like"/>
    <property type="match status" value="2"/>
</dbReference>